<dbReference type="PANTHER" id="PTHR32125:SF4">
    <property type="entry name" value="2-C-METHYL-D-ERYTHRITOL 4-PHOSPHATE CYTIDYLYLTRANSFERASE, CHLOROPLASTIC"/>
    <property type="match status" value="1"/>
</dbReference>
<dbReference type="EMBL" id="DTMZ01000026">
    <property type="protein sequence ID" value="HGD12753.1"/>
    <property type="molecule type" value="Genomic_DNA"/>
</dbReference>
<dbReference type="InterPro" id="IPR001228">
    <property type="entry name" value="IspD"/>
</dbReference>
<dbReference type="FunFam" id="3.90.550.10:FF:000003">
    <property type="entry name" value="2-C-methyl-D-erythritol 4-phosphate cytidylyltransferase"/>
    <property type="match status" value="1"/>
</dbReference>
<evidence type="ECO:0000256" key="3">
    <source>
        <dbReference type="HAMAP-Rule" id="MF_00108"/>
    </source>
</evidence>
<feature type="site" description="Transition state stabilizer" evidence="3">
    <location>
        <position position="31"/>
    </location>
</feature>
<dbReference type="GO" id="GO:0050518">
    <property type="term" value="F:2-C-methyl-D-erythritol 4-phosphate cytidylyltransferase activity"/>
    <property type="evidence" value="ECO:0007669"/>
    <property type="project" value="UniProtKB-UniRule"/>
</dbReference>
<comment type="caution">
    <text evidence="4">The sequence shown here is derived from an EMBL/GenBank/DDBJ whole genome shotgun (WGS) entry which is preliminary data.</text>
</comment>
<keyword evidence="1 3" id="KW-0808">Transferase</keyword>
<feature type="site" description="Transition state stabilizer" evidence="3">
    <location>
        <position position="26"/>
    </location>
</feature>
<comment type="function">
    <text evidence="3">Catalyzes the formation of 4-diphosphocytidyl-2-C-methyl-D-erythritol from CTP and 2-C-methyl-D-erythritol 4-phosphate (MEP).</text>
</comment>
<reference evidence="4" key="1">
    <citation type="journal article" date="2020" name="mSystems">
        <title>Genome- and Community-Level Interaction Insights into Carbon Utilization and Element Cycling Functions of Hydrothermarchaeota in Hydrothermal Sediment.</title>
        <authorList>
            <person name="Zhou Z."/>
            <person name="Liu Y."/>
            <person name="Xu W."/>
            <person name="Pan J."/>
            <person name="Luo Z.H."/>
            <person name="Li M."/>
        </authorList>
    </citation>
    <scope>NUCLEOTIDE SEQUENCE [LARGE SCALE GENOMIC DNA]</scope>
    <source>
        <strain evidence="4">SpSt-914</strain>
    </source>
</reference>
<comment type="similarity">
    <text evidence="3">Belongs to the IspD/TarI cytidylyltransferase family. IspD subfamily.</text>
</comment>
<dbReference type="HAMAP" id="MF_00108">
    <property type="entry name" value="IspD"/>
    <property type="match status" value="1"/>
</dbReference>
<evidence type="ECO:0000313" key="4">
    <source>
        <dbReference type="EMBL" id="HGD12753.1"/>
    </source>
</evidence>
<keyword evidence="3" id="KW-0414">Isoprene biosynthesis</keyword>
<evidence type="ECO:0000256" key="2">
    <source>
        <dbReference type="ARBA" id="ARBA00022695"/>
    </source>
</evidence>
<name>A0A7V3UZC7_UNCW3</name>
<feature type="site" description="Positions MEP for the nucleophilic attack" evidence="3">
    <location>
        <position position="217"/>
    </location>
</feature>
<comment type="catalytic activity">
    <reaction evidence="3">
        <text>2-C-methyl-D-erythritol 4-phosphate + CTP + H(+) = 4-CDP-2-C-methyl-D-erythritol + diphosphate</text>
        <dbReference type="Rhea" id="RHEA:13429"/>
        <dbReference type="ChEBI" id="CHEBI:15378"/>
        <dbReference type="ChEBI" id="CHEBI:33019"/>
        <dbReference type="ChEBI" id="CHEBI:37563"/>
        <dbReference type="ChEBI" id="CHEBI:57823"/>
        <dbReference type="ChEBI" id="CHEBI:58262"/>
        <dbReference type="EC" id="2.7.7.60"/>
    </reaction>
</comment>
<gene>
    <name evidence="3 4" type="primary">ispD</name>
    <name evidence="4" type="ORF">ENX16_01525</name>
</gene>
<dbReference type="Gene3D" id="3.90.550.10">
    <property type="entry name" value="Spore Coat Polysaccharide Biosynthesis Protein SpsA, Chain A"/>
    <property type="match status" value="1"/>
</dbReference>
<sequence length="231" mass="26036">MKDRFKKAKLARANFGIILAAGRGTRFGKLKQFVRVRAKPLLYYSLRAFELCPAVSEYVVVTNPEKISLVRRMVRDFRAQKVRMIVPGGPQRMDSVAAGLKVLPESGYVALHDAARPLIVPEMLSQGFQAVQKSRAVTFGGPLTDTVKELRGNRIIRTLERKNLVATQTPQFFELELLRRAYARLQKEQLLVTDECQAVEFIGIQPVVLINPRLNLKVTYPADLTLCEALL</sequence>
<protein>
    <recommendedName>
        <fullName evidence="3">2-C-methyl-D-erythritol 4-phosphate cytidylyltransferase</fullName>
        <ecNumber evidence="3">2.7.7.60</ecNumber>
    </recommendedName>
    <alternativeName>
        <fullName evidence="3">4-diphosphocytidyl-2C-methyl-D-erythritol synthase</fullName>
    </alternativeName>
    <alternativeName>
        <fullName evidence="3">MEP cytidylyltransferase</fullName>
        <shortName evidence="3">MCT</shortName>
    </alternativeName>
</protein>
<comment type="pathway">
    <text evidence="3">Isoprenoid biosynthesis; isopentenyl diphosphate biosynthesis via DXP pathway; isopentenyl diphosphate from 1-deoxy-D-xylulose 5-phosphate: step 2/6.</text>
</comment>
<proteinExistence type="inferred from homology"/>
<dbReference type="InterPro" id="IPR034683">
    <property type="entry name" value="IspD/TarI"/>
</dbReference>
<dbReference type="PANTHER" id="PTHR32125">
    <property type="entry name" value="2-C-METHYL-D-ERYTHRITOL 4-PHOSPHATE CYTIDYLYLTRANSFERASE, CHLOROPLASTIC"/>
    <property type="match status" value="1"/>
</dbReference>
<dbReference type="EC" id="2.7.7.60" evidence="3"/>
<organism evidence="4">
    <name type="scientific">candidate division WOR-3 bacterium</name>
    <dbReference type="NCBI Taxonomy" id="2052148"/>
    <lineage>
        <taxon>Bacteria</taxon>
        <taxon>Bacteria division WOR-3</taxon>
    </lineage>
</organism>
<dbReference type="GO" id="GO:0019288">
    <property type="term" value="P:isopentenyl diphosphate biosynthetic process, methylerythritol 4-phosphate pathway"/>
    <property type="evidence" value="ECO:0007669"/>
    <property type="project" value="UniProtKB-UniRule"/>
</dbReference>
<keyword evidence="2 3" id="KW-0548">Nucleotidyltransferase</keyword>
<dbReference type="Pfam" id="PF01128">
    <property type="entry name" value="IspD"/>
    <property type="match status" value="1"/>
</dbReference>
<dbReference type="InterPro" id="IPR050088">
    <property type="entry name" value="IspD/TarI_cytidylyltransf_bact"/>
</dbReference>
<feature type="site" description="Positions MEP for the nucleophilic attack" evidence="3">
    <location>
        <position position="161"/>
    </location>
</feature>
<dbReference type="SUPFAM" id="SSF53448">
    <property type="entry name" value="Nucleotide-diphospho-sugar transferases"/>
    <property type="match status" value="1"/>
</dbReference>
<dbReference type="InterPro" id="IPR029044">
    <property type="entry name" value="Nucleotide-diphossugar_trans"/>
</dbReference>
<dbReference type="CDD" id="cd02516">
    <property type="entry name" value="CDP-ME_synthetase"/>
    <property type="match status" value="1"/>
</dbReference>
<dbReference type="AlphaFoldDB" id="A0A7V3UZC7"/>
<accession>A0A7V3UZC7</accession>
<dbReference type="UniPathway" id="UPA00056">
    <property type="reaction ID" value="UER00093"/>
</dbReference>
<dbReference type="NCBIfam" id="TIGR00453">
    <property type="entry name" value="ispD"/>
    <property type="match status" value="1"/>
</dbReference>
<evidence type="ECO:0000256" key="1">
    <source>
        <dbReference type="ARBA" id="ARBA00022679"/>
    </source>
</evidence>